<evidence type="ECO:0000313" key="6">
    <source>
        <dbReference type="EMBL" id="QKE90941.1"/>
    </source>
</evidence>
<dbReference type="InterPro" id="IPR001547">
    <property type="entry name" value="Glyco_hydro_5"/>
</dbReference>
<evidence type="ECO:0000256" key="3">
    <source>
        <dbReference type="RuleBase" id="RU361153"/>
    </source>
</evidence>
<evidence type="ECO:0000256" key="4">
    <source>
        <dbReference type="SAM" id="SignalP"/>
    </source>
</evidence>
<dbReference type="Gene3D" id="3.20.20.80">
    <property type="entry name" value="Glycosidases"/>
    <property type="match status" value="1"/>
</dbReference>
<comment type="similarity">
    <text evidence="3">Belongs to the glycosyl hydrolase 5 (cellulase A) family.</text>
</comment>
<dbReference type="PANTHER" id="PTHR34142">
    <property type="entry name" value="ENDO-BETA-1,4-GLUCANASE A"/>
    <property type="match status" value="1"/>
</dbReference>
<evidence type="ECO:0000259" key="5">
    <source>
        <dbReference type="Pfam" id="PF00150"/>
    </source>
</evidence>
<protein>
    <submittedName>
        <fullName evidence="6">Glycoside hydrolase family 5 protein</fullName>
    </submittedName>
</protein>
<reference evidence="6 7" key="1">
    <citation type="journal article" date="2014" name="World J. Microbiol. Biotechnol.">
        <title>Biodiversity and physiological characteristics of Antarctic and Arctic lichens-associated bacteria.</title>
        <authorList>
            <person name="Lee Y.M."/>
            <person name="Kim E.H."/>
            <person name="Lee H.K."/>
            <person name="Hong S.G."/>
        </authorList>
    </citation>
    <scope>NUCLEOTIDE SEQUENCE [LARGE SCALE GENOMIC DNA]</scope>
    <source>
        <strain evidence="6 7">PAMC 26569</strain>
    </source>
</reference>
<dbReference type="RefSeq" id="WP_171836664.1">
    <property type="nucleotide sequence ID" value="NZ_CP053708.1"/>
</dbReference>
<dbReference type="Proteomes" id="UP000500767">
    <property type="component" value="Chromosome"/>
</dbReference>
<feature type="signal peptide" evidence="4">
    <location>
        <begin position="1"/>
        <end position="25"/>
    </location>
</feature>
<dbReference type="KEGG" id="lck:HN018_13630"/>
<dbReference type="SUPFAM" id="SSF51445">
    <property type="entry name" value="(Trans)glycosidases"/>
    <property type="match status" value="1"/>
</dbReference>
<evidence type="ECO:0000256" key="1">
    <source>
        <dbReference type="ARBA" id="ARBA00022801"/>
    </source>
</evidence>
<sequence>MRRLATLVGSAVIVLCALGPSRGQAQDLKGVNLAGAGFASSKVPGIYGRDYLYPKTDEVAYFTQKGMNVFRISVLWERLQPKLLGPLDAKELTRLADLIQTVRQHGASTIIDIHDYGRYRSIPIGTGNVPIEGFTNLWTRLAQRFGHDDSVLFGLMNEPQIPDPLRWKDIQQQAIDGIRHAGSNNRILVSGVGWDGAHNFASLNGDALAGLKDPRHRIVFEVHQYFDHDSSGTKDVCVSPDEAVARLTSMTEWLRTHHAKGLLGEFGVSRRPECVAVLDHVVAYMKANSSEWLGWTYWAAGPLWGNYMFTLEPDHGVDRPQMTALLPYLHAPGAR</sequence>
<evidence type="ECO:0000313" key="7">
    <source>
        <dbReference type="Proteomes" id="UP000500767"/>
    </source>
</evidence>
<keyword evidence="4" id="KW-0732">Signal</keyword>
<keyword evidence="7" id="KW-1185">Reference proteome</keyword>
<feature type="chain" id="PRO_5027034481" evidence="4">
    <location>
        <begin position="26"/>
        <end position="335"/>
    </location>
</feature>
<feature type="domain" description="Glycoside hydrolase family 5" evidence="5">
    <location>
        <begin position="34"/>
        <end position="300"/>
    </location>
</feature>
<gene>
    <name evidence="6" type="ORF">HN018_13630</name>
</gene>
<evidence type="ECO:0000256" key="2">
    <source>
        <dbReference type="ARBA" id="ARBA00023295"/>
    </source>
</evidence>
<accession>A0A6M8HRX1</accession>
<dbReference type="GO" id="GO:0004553">
    <property type="term" value="F:hydrolase activity, hydrolyzing O-glycosyl compounds"/>
    <property type="evidence" value="ECO:0007669"/>
    <property type="project" value="InterPro"/>
</dbReference>
<dbReference type="InterPro" id="IPR017853">
    <property type="entry name" value="GH"/>
</dbReference>
<dbReference type="Pfam" id="PF00150">
    <property type="entry name" value="Cellulase"/>
    <property type="match status" value="1"/>
</dbReference>
<dbReference type="GO" id="GO:0009251">
    <property type="term" value="P:glucan catabolic process"/>
    <property type="evidence" value="ECO:0007669"/>
    <property type="project" value="TreeGrafter"/>
</dbReference>
<keyword evidence="2 3" id="KW-0326">Glycosidase</keyword>
<keyword evidence="1 3" id="KW-0378">Hydrolase</keyword>
<organism evidence="6 7">
    <name type="scientific">Lichenicola cladoniae</name>
    <dbReference type="NCBI Taxonomy" id="1484109"/>
    <lineage>
        <taxon>Bacteria</taxon>
        <taxon>Pseudomonadati</taxon>
        <taxon>Pseudomonadota</taxon>
        <taxon>Alphaproteobacteria</taxon>
        <taxon>Acetobacterales</taxon>
        <taxon>Acetobacteraceae</taxon>
        <taxon>Lichenicola</taxon>
    </lineage>
</organism>
<dbReference type="PANTHER" id="PTHR34142:SF1">
    <property type="entry name" value="GLYCOSIDE HYDROLASE FAMILY 5 DOMAIN-CONTAINING PROTEIN"/>
    <property type="match status" value="1"/>
</dbReference>
<dbReference type="EMBL" id="CP053708">
    <property type="protein sequence ID" value="QKE90941.1"/>
    <property type="molecule type" value="Genomic_DNA"/>
</dbReference>
<dbReference type="AlphaFoldDB" id="A0A6M8HRX1"/>
<name>A0A6M8HRX1_9PROT</name>
<proteinExistence type="inferred from homology"/>